<evidence type="ECO:0000256" key="1">
    <source>
        <dbReference type="SAM" id="SignalP"/>
    </source>
</evidence>
<evidence type="ECO:0000313" key="3">
    <source>
        <dbReference type="Proteomes" id="UP001162802"/>
    </source>
</evidence>
<keyword evidence="3" id="KW-1185">Reference proteome</keyword>
<reference evidence="2" key="1">
    <citation type="submission" date="2022-03" db="EMBL/GenBank/DDBJ databases">
        <title>Identification of a novel bacterium isolated from mangrove sediments.</title>
        <authorList>
            <person name="Pan X."/>
        </authorList>
    </citation>
    <scope>NUCLEOTIDE SEQUENCE</scope>
    <source>
        <strain evidence="2">B2637</strain>
    </source>
</reference>
<name>A0ABT0A996_9SPHN</name>
<sequence length="123" mass="12816">MKLRSNLHKLALGAALSLSALPVGVAAQDAAPAQPKAEDVQNAVLYLNVMVSALRSEQVEEPVKNALVGCLYNNSLGKIGTSVDGLIAKNADKVHRDKPGELLQAIALVCGYQPEGASAGNER</sequence>
<dbReference type="Proteomes" id="UP001162802">
    <property type="component" value="Unassembled WGS sequence"/>
</dbReference>
<feature type="chain" id="PRO_5047055681" description="DUF732 domain-containing protein" evidence="1">
    <location>
        <begin position="28"/>
        <end position="123"/>
    </location>
</feature>
<gene>
    <name evidence="2" type="ORF">MTR65_03395</name>
</gene>
<keyword evidence="1" id="KW-0732">Signal</keyword>
<accession>A0ABT0A996</accession>
<organism evidence="2 3">
    <name type="scientific">Novosphingobium mangrovi</name>
    <name type="common">ex Hu et al. 2023</name>
    <dbReference type="NCBI Taxonomy" id="2930094"/>
    <lineage>
        <taxon>Bacteria</taxon>
        <taxon>Pseudomonadati</taxon>
        <taxon>Pseudomonadota</taxon>
        <taxon>Alphaproteobacteria</taxon>
        <taxon>Sphingomonadales</taxon>
        <taxon>Sphingomonadaceae</taxon>
        <taxon>Novosphingobium</taxon>
    </lineage>
</organism>
<feature type="signal peptide" evidence="1">
    <location>
        <begin position="1"/>
        <end position="27"/>
    </location>
</feature>
<comment type="caution">
    <text evidence="2">The sequence shown here is derived from an EMBL/GenBank/DDBJ whole genome shotgun (WGS) entry which is preliminary data.</text>
</comment>
<dbReference type="RefSeq" id="WP_039393969.1">
    <property type="nucleotide sequence ID" value="NZ_JALHAT010000003.1"/>
</dbReference>
<evidence type="ECO:0008006" key="4">
    <source>
        <dbReference type="Google" id="ProtNLM"/>
    </source>
</evidence>
<evidence type="ECO:0000313" key="2">
    <source>
        <dbReference type="EMBL" id="MCJ1959726.1"/>
    </source>
</evidence>
<proteinExistence type="predicted"/>
<dbReference type="EMBL" id="JALHAT010000003">
    <property type="protein sequence ID" value="MCJ1959726.1"/>
    <property type="molecule type" value="Genomic_DNA"/>
</dbReference>
<protein>
    <recommendedName>
        <fullName evidence="4">DUF732 domain-containing protein</fullName>
    </recommendedName>
</protein>